<dbReference type="PROSITE" id="PS51318">
    <property type="entry name" value="TAT"/>
    <property type="match status" value="1"/>
</dbReference>
<accession>A0A918ETI0</accession>
<comment type="caution">
    <text evidence="1">The sequence shown here is derived from an EMBL/GenBank/DDBJ whole genome shotgun (WGS) entry which is preliminary data.</text>
</comment>
<organism evidence="1 2">
    <name type="scientific">Streptomyces pilosus</name>
    <dbReference type="NCBI Taxonomy" id="28893"/>
    <lineage>
        <taxon>Bacteria</taxon>
        <taxon>Bacillati</taxon>
        <taxon>Actinomycetota</taxon>
        <taxon>Actinomycetes</taxon>
        <taxon>Kitasatosporales</taxon>
        <taxon>Streptomycetaceae</taxon>
        <taxon>Streptomyces</taxon>
    </lineage>
</organism>
<keyword evidence="1" id="KW-0813">Transport</keyword>
<evidence type="ECO:0000313" key="2">
    <source>
        <dbReference type="Proteomes" id="UP000656732"/>
    </source>
</evidence>
<proteinExistence type="predicted"/>
<dbReference type="InterPro" id="IPR006311">
    <property type="entry name" value="TAT_signal"/>
</dbReference>
<keyword evidence="2" id="KW-1185">Reference proteome</keyword>
<dbReference type="SUPFAM" id="SSF53850">
    <property type="entry name" value="Periplasmic binding protein-like II"/>
    <property type="match status" value="1"/>
</dbReference>
<evidence type="ECO:0000313" key="1">
    <source>
        <dbReference type="EMBL" id="GGQ62834.1"/>
    </source>
</evidence>
<protein>
    <submittedName>
        <fullName evidence="1">Sugar transporter</fullName>
    </submittedName>
</protein>
<dbReference type="EMBL" id="BMTU01000001">
    <property type="protein sequence ID" value="GGQ62834.1"/>
    <property type="molecule type" value="Genomic_DNA"/>
</dbReference>
<reference evidence="1" key="1">
    <citation type="journal article" date="2014" name="Int. J. Syst. Evol. Microbiol.">
        <title>Complete genome sequence of Corynebacterium casei LMG S-19264T (=DSM 44701T), isolated from a smear-ripened cheese.</title>
        <authorList>
            <consortium name="US DOE Joint Genome Institute (JGI-PGF)"/>
            <person name="Walter F."/>
            <person name="Albersmeier A."/>
            <person name="Kalinowski J."/>
            <person name="Ruckert C."/>
        </authorList>
    </citation>
    <scope>NUCLEOTIDE SEQUENCE</scope>
    <source>
        <strain evidence="1">JCM 4403</strain>
    </source>
</reference>
<dbReference type="InterPro" id="IPR006059">
    <property type="entry name" value="SBP"/>
</dbReference>
<sequence length="456" mass="49344">MGHGMGRPGLNRRQLLAGLGGLTVAGSFGFAALGTGADALASGADTRVRYWNLFSGGDGYNMIAMLDSFRAEHPGIEVKDSTLQWGSPFYTKLAMAAAGNRAPDLGVMHLGRVTGFSPGRLLDPWDMELLAKYGVREADFNPELWKRAVIDGKLYALPLDIHVQLCYYRKDVLKKAGLLGADGRMVRVTSADQWFDVLKEAKKATGKGLQTIGLWLNDQNFQWWFFVAFYTQLGGTWFDDAHTEVTFDTDKATQVLEFLRRHITDGYANPNFGGGAGAEQFVNGAPFAWEGNWSVPVFDTAKVEYGATPLPPVFGEQATHAESHAFVLPHQSGRGGATDEAAHQLAAYIVRHAQQWAAGGHIPAYTPTLTTDAYRKLQPQSEYVSAMDHQATEPKAWFAGSTGILAQRVGPIVVSSTMGSAEPDAVARRMKSELTTLLASKNPMDGRTAAQGGAVA</sequence>
<dbReference type="InterPro" id="IPR050490">
    <property type="entry name" value="Bact_solute-bd_prot1"/>
</dbReference>
<keyword evidence="1" id="KW-0762">Sugar transport</keyword>
<dbReference type="PANTHER" id="PTHR43649:SF14">
    <property type="entry name" value="BLR3389 PROTEIN"/>
    <property type="match status" value="1"/>
</dbReference>
<reference evidence="1" key="2">
    <citation type="submission" date="2020-09" db="EMBL/GenBank/DDBJ databases">
        <authorList>
            <person name="Sun Q."/>
            <person name="Ohkuma M."/>
        </authorList>
    </citation>
    <scope>NUCLEOTIDE SEQUENCE</scope>
    <source>
        <strain evidence="1">JCM 4403</strain>
    </source>
</reference>
<dbReference type="AlphaFoldDB" id="A0A918ETI0"/>
<name>A0A918ETI0_9ACTN</name>
<dbReference type="Gene3D" id="3.40.190.10">
    <property type="entry name" value="Periplasmic binding protein-like II"/>
    <property type="match status" value="1"/>
</dbReference>
<dbReference type="Proteomes" id="UP000656732">
    <property type="component" value="Unassembled WGS sequence"/>
</dbReference>
<dbReference type="PANTHER" id="PTHR43649">
    <property type="entry name" value="ARABINOSE-BINDING PROTEIN-RELATED"/>
    <property type="match status" value="1"/>
</dbReference>
<dbReference type="Pfam" id="PF01547">
    <property type="entry name" value="SBP_bac_1"/>
    <property type="match status" value="1"/>
</dbReference>
<gene>
    <name evidence="1" type="ORF">GCM10010280_06320</name>
</gene>